<proteinExistence type="predicted"/>
<name>A0AA43W5H1_9BACT</name>
<dbReference type="GeneID" id="49202210"/>
<organism evidence="4 5">
    <name type="scientific">Parabacteroides merdae</name>
    <dbReference type="NCBI Taxonomy" id="46503"/>
    <lineage>
        <taxon>Bacteria</taxon>
        <taxon>Pseudomonadati</taxon>
        <taxon>Bacteroidota</taxon>
        <taxon>Bacteroidia</taxon>
        <taxon>Bacteroidales</taxon>
        <taxon>Tannerellaceae</taxon>
        <taxon>Parabacteroides</taxon>
    </lineage>
</organism>
<dbReference type="InterPro" id="IPR011761">
    <property type="entry name" value="ATP-grasp"/>
</dbReference>
<evidence type="ECO:0000259" key="2">
    <source>
        <dbReference type="PROSITE" id="PS50975"/>
    </source>
</evidence>
<dbReference type="SUPFAM" id="SSF56059">
    <property type="entry name" value="Glutathione synthetase ATP-binding domain-like"/>
    <property type="match status" value="1"/>
</dbReference>
<protein>
    <submittedName>
        <fullName evidence="4">ATP-grasp domain-containing protein</fullName>
    </submittedName>
</protein>
<dbReference type="RefSeq" id="WP_005639499.1">
    <property type="nucleotide sequence ID" value="NZ_BAABYG010000001.1"/>
</dbReference>
<dbReference type="EMBL" id="WNDA01000048">
    <property type="protein sequence ID" value="MTU71185.1"/>
    <property type="molecule type" value="Genomic_DNA"/>
</dbReference>
<keyword evidence="1" id="KW-0067">ATP-binding</keyword>
<dbReference type="AlphaFoldDB" id="A0AA43W5H1"/>
<evidence type="ECO:0000313" key="3">
    <source>
        <dbReference type="EMBL" id="GKH71896.1"/>
    </source>
</evidence>
<gene>
    <name evidence="3" type="ORF">CE91St3_17590</name>
    <name evidence="4" type="ORF">GMD92_19530</name>
</gene>
<dbReference type="Proteomes" id="UP000448908">
    <property type="component" value="Unassembled WGS sequence"/>
</dbReference>
<evidence type="ECO:0000256" key="1">
    <source>
        <dbReference type="PROSITE-ProRule" id="PRU00409"/>
    </source>
</evidence>
<reference evidence="4 5" key="1">
    <citation type="journal article" date="2019" name="Nat. Med.">
        <title>A library of human gut bacterial isolates paired with longitudinal multiomics data enables mechanistic microbiome research.</title>
        <authorList>
            <person name="Poyet M."/>
            <person name="Groussin M."/>
            <person name="Gibbons S.M."/>
            <person name="Avila-Pacheco J."/>
            <person name="Jiang X."/>
            <person name="Kearney S.M."/>
            <person name="Perrotta A.R."/>
            <person name="Berdy B."/>
            <person name="Zhao S."/>
            <person name="Lieberman T.D."/>
            <person name="Swanson P.K."/>
            <person name="Smith M."/>
            <person name="Roesemann S."/>
            <person name="Alexander J.E."/>
            <person name="Rich S.A."/>
            <person name="Livny J."/>
            <person name="Vlamakis H."/>
            <person name="Clish C."/>
            <person name="Bullock K."/>
            <person name="Deik A."/>
            <person name="Scott J."/>
            <person name="Pierce K.A."/>
            <person name="Xavier R.J."/>
            <person name="Alm E.J."/>
        </authorList>
    </citation>
    <scope>NUCLEOTIDE SEQUENCE [LARGE SCALE GENOMIC DNA]</scope>
    <source>
        <strain evidence="4 5">BIOML-A16</strain>
    </source>
</reference>
<evidence type="ECO:0000313" key="4">
    <source>
        <dbReference type="EMBL" id="MTU71185.1"/>
    </source>
</evidence>
<keyword evidence="1" id="KW-0547">Nucleotide-binding</keyword>
<dbReference type="EMBL" id="BQNZ01000001">
    <property type="protein sequence ID" value="GKH71896.1"/>
    <property type="molecule type" value="Genomic_DNA"/>
</dbReference>
<feature type="domain" description="ATP-grasp" evidence="2">
    <location>
        <begin position="121"/>
        <end position="303"/>
    </location>
</feature>
<evidence type="ECO:0000313" key="5">
    <source>
        <dbReference type="Proteomes" id="UP000448908"/>
    </source>
</evidence>
<dbReference type="PROSITE" id="PS50975">
    <property type="entry name" value="ATP_GRASP"/>
    <property type="match status" value="1"/>
</dbReference>
<comment type="caution">
    <text evidence="4">The sequence shown here is derived from an EMBL/GenBank/DDBJ whole genome shotgun (WGS) entry which is preliminary data.</text>
</comment>
<sequence length="366" mass="41924">MSRLQQQAIVIGDSFNNTLGLIRSLGEAKVDIVLLLVGDDRLFVSKSRYLKKSQIFQMETIDDCLPTLLRIADKTKQQTIICTNDIATQYIDEYETTLCSLYITPMKGRHLGNLLNKDEQCRLAENCGLTIPQSIIYNRNEDFPTVSYPILMKPANSNTGEKSDIHICYCQKDVNKALSATSTCNQFIIQKFIEKEYEINLIGVSTVNGVYIPGGIRKIRHYPTIYSPCSFGVFQSVENLNVDVHSILKLMQHVGYHGPFSVELLHKNAKNYFMEVNFRHDGLAYAATASGVNLPAMLFNSQTVPMTVNNTYMMDLSTDYCHVKDGTLSRKYWFYDFRKTKCQLNFNRHDLMPTIYYYVNKIMKHI</sequence>
<dbReference type="GO" id="GO:0046872">
    <property type="term" value="F:metal ion binding"/>
    <property type="evidence" value="ECO:0007669"/>
    <property type="project" value="InterPro"/>
</dbReference>
<accession>A0AA43W5H1</accession>
<dbReference type="GO" id="GO:0005524">
    <property type="term" value="F:ATP binding"/>
    <property type="evidence" value="ECO:0007669"/>
    <property type="project" value="UniProtKB-UniRule"/>
</dbReference>
<reference evidence="3" key="2">
    <citation type="submission" date="2022-01" db="EMBL/GenBank/DDBJ databases">
        <title>Novel bile acid biosynthetic pathways are enriched in the microbiome of centenarians.</title>
        <authorList>
            <person name="Sato Y."/>
            <person name="Atarashi K."/>
            <person name="Plichta R.D."/>
            <person name="Arai Y."/>
            <person name="Sasajima S."/>
            <person name="Kearney M.S."/>
            <person name="Suda W."/>
            <person name="Takeshita K."/>
            <person name="Sasaki T."/>
            <person name="Okamoto S."/>
            <person name="Skelly N.A."/>
            <person name="Okamura Y."/>
            <person name="Vlamakis H."/>
            <person name="Li Y."/>
            <person name="Tanoue T."/>
            <person name="Takei H."/>
            <person name="Nittono H."/>
            <person name="Narushima S."/>
            <person name="Irie J."/>
            <person name="Itoh H."/>
            <person name="Moriya K."/>
            <person name="Sugiura Y."/>
            <person name="Suematsu M."/>
            <person name="Moritoki N."/>
            <person name="Shibata S."/>
            <person name="Littman R.D."/>
            <person name="Fischbach A.M."/>
            <person name="Uwamino Y."/>
            <person name="Inoue T."/>
            <person name="Honda A."/>
            <person name="Hattori M."/>
            <person name="Murai T."/>
            <person name="Xavier J.R."/>
            <person name="Hirose N."/>
            <person name="Honda K."/>
        </authorList>
    </citation>
    <scope>NUCLEOTIDE SEQUENCE</scope>
    <source>
        <strain evidence="3">CE91-St3</strain>
    </source>
</reference>
<dbReference type="Gene3D" id="3.30.470.20">
    <property type="entry name" value="ATP-grasp fold, B domain"/>
    <property type="match status" value="1"/>
</dbReference>
<dbReference type="Proteomes" id="UP001055114">
    <property type="component" value="Unassembled WGS sequence"/>
</dbReference>